<dbReference type="VEuPathDB" id="PlasmoDB:PVW1_090053400"/>
<dbReference type="AlphaFoldDB" id="A0A1G4GYC8"/>
<dbReference type="Proteomes" id="UP000196402">
    <property type="component" value="Chromosome 9"/>
</dbReference>
<organism evidence="4 5">
    <name type="scientific">Plasmodium vivax</name>
    <name type="common">malaria parasite P. vivax</name>
    <dbReference type="NCBI Taxonomy" id="5855"/>
    <lineage>
        <taxon>Eukaryota</taxon>
        <taxon>Sar</taxon>
        <taxon>Alveolata</taxon>
        <taxon>Apicomplexa</taxon>
        <taxon>Aconoidasida</taxon>
        <taxon>Haemosporida</taxon>
        <taxon>Plasmodiidae</taxon>
        <taxon>Plasmodium</taxon>
        <taxon>Plasmodium (Plasmodium)</taxon>
    </lineage>
</organism>
<dbReference type="InterPro" id="IPR022089">
    <property type="entry name" value="Plasmodium-antigen_C"/>
</dbReference>
<dbReference type="VEuPathDB" id="PlasmoDB:PVPAM_090053100"/>
<name>A0A1G4GYC8_PLAVI</name>
<dbReference type="EMBL" id="LT615247">
    <property type="protein sequence ID" value="SCO67579.1"/>
    <property type="molecule type" value="Genomic_DNA"/>
</dbReference>
<evidence type="ECO:0000313" key="5">
    <source>
        <dbReference type="Proteomes" id="UP000196402"/>
    </source>
</evidence>
<reference evidence="4 5" key="1">
    <citation type="submission" date="2016-07" db="EMBL/GenBank/DDBJ databases">
        <authorList>
            <consortium name="Pathogen Informatics"/>
        </authorList>
    </citation>
    <scope>NUCLEOTIDE SEQUENCE [LARGE SCALE GENOMIC DNA]</scope>
</reference>
<protein>
    <submittedName>
        <fullName evidence="4">Tryptophan-rich antigen</fullName>
    </submittedName>
</protein>
<evidence type="ECO:0000313" key="4">
    <source>
        <dbReference type="EMBL" id="SCO67579.1"/>
    </source>
</evidence>
<evidence type="ECO:0000256" key="1">
    <source>
        <dbReference type="SAM" id="MobiDB-lite"/>
    </source>
</evidence>
<keyword evidence="2" id="KW-0732">Signal</keyword>
<dbReference type="Pfam" id="PF12319">
    <property type="entry name" value="TryThrA_C"/>
    <property type="match status" value="1"/>
</dbReference>
<feature type="domain" description="Tryptophan/threonine-rich plasmodium antigen C-terminal" evidence="3">
    <location>
        <begin position="86"/>
        <end position="281"/>
    </location>
</feature>
<proteinExistence type="predicted"/>
<dbReference type="VEuPathDB" id="PlasmoDB:PVP01_0948900"/>
<feature type="signal peptide" evidence="2">
    <location>
        <begin position="1"/>
        <end position="20"/>
    </location>
</feature>
<dbReference type="VEuPathDB" id="PlasmoDB:PVX_092995"/>
<evidence type="ECO:0000259" key="3">
    <source>
        <dbReference type="Pfam" id="PF12319"/>
    </source>
</evidence>
<accession>A0A1G4GYC8</accession>
<evidence type="ECO:0000256" key="2">
    <source>
        <dbReference type="SAM" id="SignalP"/>
    </source>
</evidence>
<feature type="compositionally biased region" description="Basic residues" evidence="1">
    <location>
        <begin position="300"/>
        <end position="316"/>
    </location>
</feature>
<feature type="chain" id="PRO_5009234236" evidence="2">
    <location>
        <begin position="21"/>
        <end position="333"/>
    </location>
</feature>
<feature type="region of interest" description="Disordered" evidence="1">
    <location>
        <begin position="292"/>
        <end position="333"/>
    </location>
</feature>
<sequence length="333" mass="39781">MKSIFVLPLASIALFALSAAAVKQGCCYGMNPAKFNSVPLCRRYADVRVANENALLRNKLSKVNVDEGAKETLWKIWFNGRKKPIEKDVENVAYECSQKCESDWDEFMKSVEQKWMHFNPDMEKEYKCSVYPQALKWGVTKWIAWFHETALTCLKQDFKNWITKCGKEYHQSMRQKLNVWHKKYLDEWCKQDWKVREDRYFKNWIKMGLRGDPDYWVKLSQCNRWAARVKKEHKEWTDNLKAIENNCNDWVNWKKEKMEFYKQWLQAFTKQWITEEQWKTWTEERKQYILTKKPDTQKSATKKTATKKTTTKKTTTKKAAEKKTATKKAAAPK</sequence>
<gene>
    <name evidence="4" type="ORF">PVT01_090052100</name>
</gene>